<dbReference type="EMBL" id="JACOFW010000007">
    <property type="protein sequence ID" value="MBC3807454.1"/>
    <property type="molecule type" value="Genomic_DNA"/>
</dbReference>
<feature type="transmembrane region" description="Helical" evidence="5">
    <location>
        <begin position="129"/>
        <end position="149"/>
    </location>
</feature>
<evidence type="ECO:0000256" key="1">
    <source>
        <dbReference type="ARBA" id="ARBA00004141"/>
    </source>
</evidence>
<evidence type="ECO:0000256" key="5">
    <source>
        <dbReference type="SAM" id="Phobius"/>
    </source>
</evidence>
<feature type="transmembrane region" description="Helical" evidence="5">
    <location>
        <begin position="32"/>
        <end position="54"/>
    </location>
</feature>
<feature type="transmembrane region" description="Helical" evidence="5">
    <location>
        <begin position="60"/>
        <end position="78"/>
    </location>
</feature>
<evidence type="ECO:0000313" key="6">
    <source>
        <dbReference type="EMBL" id="MBC3807454.1"/>
    </source>
</evidence>
<evidence type="ECO:0000313" key="7">
    <source>
        <dbReference type="Proteomes" id="UP000648257"/>
    </source>
</evidence>
<name>A0ABR6X3C9_9BURK</name>
<feature type="transmembrane region" description="Helical" evidence="5">
    <location>
        <begin position="161"/>
        <end position="185"/>
    </location>
</feature>
<organism evidence="6 7">
    <name type="scientific">Undibacterium seohonense</name>
    <dbReference type="NCBI Taxonomy" id="1344950"/>
    <lineage>
        <taxon>Bacteria</taxon>
        <taxon>Pseudomonadati</taxon>
        <taxon>Pseudomonadota</taxon>
        <taxon>Betaproteobacteria</taxon>
        <taxon>Burkholderiales</taxon>
        <taxon>Oxalobacteraceae</taxon>
        <taxon>Undibacterium</taxon>
    </lineage>
</organism>
<comment type="subcellular location">
    <subcellularLocation>
        <location evidence="1">Membrane</location>
        <topology evidence="1">Multi-pass membrane protein</topology>
    </subcellularLocation>
</comment>
<keyword evidence="3 5" id="KW-1133">Transmembrane helix</keyword>
<comment type="caution">
    <text evidence="6">The sequence shown here is derived from an EMBL/GenBank/DDBJ whole genome shotgun (WGS) entry which is preliminary data.</text>
</comment>
<dbReference type="SUPFAM" id="SSF81345">
    <property type="entry name" value="ABC transporter involved in vitamin B12 uptake, BtuC"/>
    <property type="match status" value="1"/>
</dbReference>
<dbReference type="Proteomes" id="UP000648257">
    <property type="component" value="Unassembled WGS sequence"/>
</dbReference>
<evidence type="ECO:0000256" key="4">
    <source>
        <dbReference type="ARBA" id="ARBA00023136"/>
    </source>
</evidence>
<evidence type="ECO:0000256" key="2">
    <source>
        <dbReference type="ARBA" id="ARBA00022692"/>
    </source>
</evidence>
<protein>
    <submittedName>
        <fullName evidence="6">Metal ABC transporter permease</fullName>
    </submittedName>
</protein>
<dbReference type="InterPro" id="IPR037294">
    <property type="entry name" value="ABC_BtuC-like"/>
</dbReference>
<sequence length="248" mass="25701">MMEWWFLVPILALAFGVMALAPLGVQVLSRGVVFIDLALAQAAAAAALWVSVLLHDSNAVTTQIFAALGALLCAGLVAGMAKRWPAQREALIGLVYVAGASLSLLGARIDAHGRERMAELLAADMLWASWPQVASLAACAVVLGLVLLLAQSSLKKDLIFYPLFAVIASMAVPILGLFVVFASLISPALWVHRGLSLSLAIAVTIVAAGLGLSASWYFDAPSGACVALALATFGAASALRPQSSRHGT</sequence>
<accession>A0ABR6X3C9</accession>
<dbReference type="RefSeq" id="WP_186922536.1">
    <property type="nucleotide sequence ID" value="NZ_JACOFW010000007.1"/>
</dbReference>
<keyword evidence="4 5" id="KW-0472">Membrane</keyword>
<keyword evidence="7" id="KW-1185">Reference proteome</keyword>
<evidence type="ECO:0000256" key="3">
    <source>
        <dbReference type="ARBA" id="ARBA00022989"/>
    </source>
</evidence>
<gene>
    <name evidence="6" type="ORF">H8K52_08870</name>
</gene>
<reference evidence="6 7" key="1">
    <citation type="submission" date="2020-08" db="EMBL/GenBank/DDBJ databases">
        <title>Novel species isolated from subtropical streams in China.</title>
        <authorList>
            <person name="Lu H."/>
        </authorList>
    </citation>
    <scope>NUCLEOTIDE SEQUENCE [LARGE SCALE GENOMIC DNA]</scope>
    <source>
        <strain evidence="6 7">KACC 16656</strain>
    </source>
</reference>
<proteinExistence type="predicted"/>
<keyword evidence="2 5" id="KW-0812">Transmembrane</keyword>
<feature type="transmembrane region" description="Helical" evidence="5">
    <location>
        <begin position="6"/>
        <end position="25"/>
    </location>
</feature>
<feature type="transmembrane region" description="Helical" evidence="5">
    <location>
        <begin position="197"/>
        <end position="218"/>
    </location>
</feature>
<feature type="transmembrane region" description="Helical" evidence="5">
    <location>
        <begin position="90"/>
        <end position="109"/>
    </location>
</feature>